<dbReference type="Gene3D" id="3.40.50.300">
    <property type="entry name" value="P-loop containing nucleotide triphosphate hydrolases"/>
    <property type="match status" value="1"/>
</dbReference>
<sequence>FIPRCGEQVDELVRAQIPIDDPELAEIVKTHMVHGPCGPNYRNSPCFRDGKCSKGYPKRWCENTILSENSYPEYARPNNGVTWERNGFTFDNRWVVPYNPYMLKKYRAHINVEIAQGVHAIKYMAKYVYKGSDRATLEVQNQYDEIAMTVQGRYISPVQAIWRLLGYATHEEKPAVMLLPYHLEGHHRVSFDQELDEVQLIAAIQSQTSIFLDWMKYNSQHTDGQDLLYSDFPLFYTHVKNRGWHPRKKGQTIGRMPVAVPRQGEHYYLRTLLTVKTGAKSYRDLYTVDGIVYDSPSAACRALGLIFDDSDWISLFNEVKDTSTAASLRQTFASALAYSTVINPQAIWDQFKVNFTDDCLWRLQNLDSNVETPPSDWSEDECRYDYGLWLLEKNLKDLNLNWVDVRMSGPTHSWSRQEQNNLIADAMSFDPYEERVLFDQSILSFSSGQNSAFNTITNVIDNGLRPNTFFLQGPAGTGKTFLYKVLCNYYRSKGDIVLCVASSGIASLLLPGGSTAHSQFRIPIDCPDGTRCSINRQSPLAGLLKKTRLIIWDEVTMQLKHNFGAVDLTLRDIMQNQDDLFGGIPVVLGGDFAQILP</sequence>
<evidence type="ECO:0000256" key="1">
    <source>
        <dbReference type="RuleBase" id="RU363044"/>
    </source>
</evidence>
<dbReference type="InterPro" id="IPR027417">
    <property type="entry name" value="P-loop_NTPase"/>
</dbReference>
<keyword evidence="4" id="KW-1185">Reference proteome</keyword>
<keyword evidence="1" id="KW-0233">DNA recombination</keyword>
<keyword evidence="1" id="KW-0378">Hydrolase</keyword>
<dbReference type="AlphaFoldDB" id="A0A2S4PIW9"/>
<keyword evidence="1" id="KW-0234">DNA repair</keyword>
<dbReference type="InterPro" id="IPR010285">
    <property type="entry name" value="DNA_helicase_pif1-like_DEAD"/>
</dbReference>
<name>A0A2S4PIW9_9PEZI</name>
<feature type="domain" description="DNA helicase Pif1-like DEAD-box helicase" evidence="2">
    <location>
        <begin position="446"/>
        <end position="597"/>
    </location>
</feature>
<dbReference type="Pfam" id="PF05970">
    <property type="entry name" value="PIF1"/>
    <property type="match status" value="1"/>
</dbReference>
<dbReference type="GO" id="GO:0000723">
    <property type="term" value="P:telomere maintenance"/>
    <property type="evidence" value="ECO:0007669"/>
    <property type="project" value="InterPro"/>
</dbReference>
<comment type="cofactor">
    <cofactor evidence="1">
        <name>Mg(2+)</name>
        <dbReference type="ChEBI" id="CHEBI:18420"/>
    </cofactor>
</comment>
<gene>
    <name evidence="3" type="ORF">EPUL_006759</name>
</gene>
<evidence type="ECO:0000259" key="2">
    <source>
        <dbReference type="Pfam" id="PF05970"/>
    </source>
</evidence>
<dbReference type="PANTHER" id="PTHR10492">
    <property type="match status" value="1"/>
</dbReference>
<dbReference type="GO" id="GO:0006310">
    <property type="term" value="P:DNA recombination"/>
    <property type="evidence" value="ECO:0007669"/>
    <property type="project" value="UniProtKB-KW"/>
</dbReference>
<feature type="non-terminal residue" evidence="3">
    <location>
        <position position="597"/>
    </location>
</feature>
<dbReference type="GO" id="GO:0006281">
    <property type="term" value="P:DNA repair"/>
    <property type="evidence" value="ECO:0007669"/>
    <property type="project" value="UniProtKB-KW"/>
</dbReference>
<protein>
    <recommendedName>
        <fullName evidence="1">ATP-dependent DNA helicase</fullName>
        <ecNumber evidence="1">5.6.2.3</ecNumber>
    </recommendedName>
</protein>
<dbReference type="GO" id="GO:0043139">
    <property type="term" value="F:5'-3' DNA helicase activity"/>
    <property type="evidence" value="ECO:0007669"/>
    <property type="project" value="UniProtKB-EC"/>
</dbReference>
<comment type="caution">
    <text evidence="3">The sequence shown here is derived from an EMBL/GenBank/DDBJ whole genome shotgun (WGS) entry which is preliminary data.</text>
</comment>
<dbReference type="SUPFAM" id="SSF52540">
    <property type="entry name" value="P-loop containing nucleoside triphosphate hydrolases"/>
    <property type="match status" value="1"/>
</dbReference>
<dbReference type="Proteomes" id="UP000237438">
    <property type="component" value="Unassembled WGS sequence"/>
</dbReference>
<dbReference type="GO" id="GO:0016887">
    <property type="term" value="F:ATP hydrolysis activity"/>
    <property type="evidence" value="ECO:0007669"/>
    <property type="project" value="RHEA"/>
</dbReference>
<accession>A0A2S4PIW9</accession>
<dbReference type="PANTHER" id="PTHR10492:SF57">
    <property type="entry name" value="ATP-DEPENDENT DNA HELICASE"/>
    <property type="match status" value="1"/>
</dbReference>
<comment type="similarity">
    <text evidence="1">Belongs to the helicase family.</text>
</comment>
<dbReference type="OrthoDB" id="4360910at2759"/>
<reference evidence="3 4" key="1">
    <citation type="submission" date="2017-10" db="EMBL/GenBank/DDBJ databases">
        <title>Development of genomic resources for the powdery mildew, Erysiphe pulchra.</title>
        <authorList>
            <person name="Wadl P.A."/>
            <person name="Mack B.M."/>
            <person name="Moore G."/>
            <person name="Beltz S.B."/>
        </authorList>
    </citation>
    <scope>NUCLEOTIDE SEQUENCE [LARGE SCALE GENOMIC DNA]</scope>
    <source>
        <strain evidence="3">Cflorida</strain>
    </source>
</reference>
<dbReference type="EMBL" id="PEDP01005522">
    <property type="protein sequence ID" value="POS81963.1"/>
    <property type="molecule type" value="Genomic_DNA"/>
</dbReference>
<dbReference type="GO" id="GO:0005524">
    <property type="term" value="F:ATP binding"/>
    <property type="evidence" value="ECO:0007669"/>
    <property type="project" value="UniProtKB-KW"/>
</dbReference>
<evidence type="ECO:0000313" key="4">
    <source>
        <dbReference type="Proteomes" id="UP000237438"/>
    </source>
</evidence>
<comment type="catalytic activity">
    <reaction evidence="1">
        <text>ATP + H2O = ADP + phosphate + H(+)</text>
        <dbReference type="Rhea" id="RHEA:13065"/>
        <dbReference type="ChEBI" id="CHEBI:15377"/>
        <dbReference type="ChEBI" id="CHEBI:15378"/>
        <dbReference type="ChEBI" id="CHEBI:30616"/>
        <dbReference type="ChEBI" id="CHEBI:43474"/>
        <dbReference type="ChEBI" id="CHEBI:456216"/>
        <dbReference type="EC" id="5.6.2.3"/>
    </reaction>
</comment>
<keyword evidence="1" id="KW-0067">ATP-binding</keyword>
<keyword evidence="1" id="KW-0347">Helicase</keyword>
<proteinExistence type="inferred from homology"/>
<keyword evidence="1" id="KW-0227">DNA damage</keyword>
<dbReference type="EC" id="5.6.2.3" evidence="1"/>
<keyword evidence="1" id="KW-0547">Nucleotide-binding</keyword>
<feature type="non-terminal residue" evidence="3">
    <location>
        <position position="1"/>
    </location>
</feature>
<evidence type="ECO:0000313" key="3">
    <source>
        <dbReference type="EMBL" id="POS81963.1"/>
    </source>
</evidence>
<organism evidence="3 4">
    <name type="scientific">Erysiphe pulchra</name>
    <dbReference type="NCBI Taxonomy" id="225359"/>
    <lineage>
        <taxon>Eukaryota</taxon>
        <taxon>Fungi</taxon>
        <taxon>Dikarya</taxon>
        <taxon>Ascomycota</taxon>
        <taxon>Pezizomycotina</taxon>
        <taxon>Leotiomycetes</taxon>
        <taxon>Erysiphales</taxon>
        <taxon>Erysiphaceae</taxon>
        <taxon>Erysiphe</taxon>
    </lineage>
</organism>